<dbReference type="AlphaFoldDB" id="A0A3M7PXH9"/>
<dbReference type="EMBL" id="REGN01008434">
    <property type="protein sequence ID" value="RNA03589.1"/>
    <property type="molecule type" value="Genomic_DNA"/>
</dbReference>
<sequence length="58" mass="7030">MDSSFCDDFKNIKFIWPVSDTWTLKLKQWDSMDSSFCDDFKNIKFIWPVSDTWTLKLK</sequence>
<keyword evidence="2" id="KW-1185">Reference proteome</keyword>
<name>A0A3M7PXH9_BRAPC</name>
<dbReference type="Proteomes" id="UP000276133">
    <property type="component" value="Unassembled WGS sequence"/>
</dbReference>
<organism evidence="1 2">
    <name type="scientific">Brachionus plicatilis</name>
    <name type="common">Marine rotifer</name>
    <name type="synonym">Brachionus muelleri</name>
    <dbReference type="NCBI Taxonomy" id="10195"/>
    <lineage>
        <taxon>Eukaryota</taxon>
        <taxon>Metazoa</taxon>
        <taxon>Spiralia</taxon>
        <taxon>Gnathifera</taxon>
        <taxon>Rotifera</taxon>
        <taxon>Eurotatoria</taxon>
        <taxon>Monogononta</taxon>
        <taxon>Pseudotrocha</taxon>
        <taxon>Ploima</taxon>
        <taxon>Brachionidae</taxon>
        <taxon>Brachionus</taxon>
    </lineage>
</organism>
<proteinExistence type="predicted"/>
<comment type="caution">
    <text evidence="1">The sequence shown here is derived from an EMBL/GenBank/DDBJ whole genome shotgun (WGS) entry which is preliminary data.</text>
</comment>
<gene>
    <name evidence="1" type="ORF">BpHYR1_022228</name>
</gene>
<evidence type="ECO:0000313" key="2">
    <source>
        <dbReference type="Proteomes" id="UP000276133"/>
    </source>
</evidence>
<accession>A0A3M7PXH9</accession>
<protein>
    <submittedName>
        <fullName evidence="1">Uncharacterized protein</fullName>
    </submittedName>
</protein>
<reference evidence="1 2" key="1">
    <citation type="journal article" date="2018" name="Sci. Rep.">
        <title>Genomic signatures of local adaptation to the degree of environmental predictability in rotifers.</title>
        <authorList>
            <person name="Franch-Gras L."/>
            <person name="Hahn C."/>
            <person name="Garcia-Roger E.M."/>
            <person name="Carmona M.J."/>
            <person name="Serra M."/>
            <person name="Gomez A."/>
        </authorList>
    </citation>
    <scope>NUCLEOTIDE SEQUENCE [LARGE SCALE GENOMIC DNA]</scope>
    <source>
        <strain evidence="1">HYR1</strain>
    </source>
</reference>
<evidence type="ECO:0000313" key="1">
    <source>
        <dbReference type="EMBL" id="RNA03589.1"/>
    </source>
</evidence>